<evidence type="ECO:0000256" key="2">
    <source>
        <dbReference type="ARBA" id="ARBA00022771"/>
    </source>
</evidence>
<dbReference type="InterPro" id="IPR013083">
    <property type="entry name" value="Znf_RING/FYVE/PHD"/>
</dbReference>
<dbReference type="InterPro" id="IPR002048">
    <property type="entry name" value="EF_hand_dom"/>
</dbReference>
<sequence>MDQTGQKWHKFLPRAALVGSLLKHCKDHLKIRAELRDFIRDMKKDSEQTTAELREEDPTLREWYVRRRSNAATVGLTHRDFLASKKEEEVCHVCQKEFERNEESSPCRICDKVFHKDCVLAMKDLHPSHLTAIKRANSSVGWSCPSCDDLSLLLREDELKGIIDTFDEEINPKGGQITFEEFIEYKRKQFGRQVTDEEHKQIDLEFRLVDTDGSGTIDWWEFLNFQARVKLASRDQTGLVELLTDKEVLAAKIAFARLDVNNDGSITELEARKVFEEYFSRLNSTHGKLNIDTDIYAKHALGRAMSLDVKEMGSVSWDEFLNGQAQYILAARPNMTELY</sequence>
<evidence type="ECO:0000256" key="3">
    <source>
        <dbReference type="ARBA" id="ARBA00022833"/>
    </source>
</evidence>
<evidence type="ECO:0000259" key="7">
    <source>
        <dbReference type="PROSITE" id="PS50222"/>
    </source>
</evidence>
<dbReference type="Gene3D" id="1.10.238.10">
    <property type="entry name" value="EF-hand"/>
    <property type="match status" value="2"/>
</dbReference>
<dbReference type="PROSITE" id="PS50222">
    <property type="entry name" value="EF_HAND_2"/>
    <property type="match status" value="2"/>
</dbReference>
<keyword evidence="3" id="KW-0862">Zinc</keyword>
<evidence type="ECO:0000256" key="4">
    <source>
        <dbReference type="ARBA" id="ARBA00022837"/>
    </source>
</evidence>
<dbReference type="Pfam" id="PF13833">
    <property type="entry name" value="EF-hand_8"/>
    <property type="match status" value="1"/>
</dbReference>
<dbReference type="InterPro" id="IPR031946">
    <property type="entry name" value="KIAA1045_Zf_RING"/>
</dbReference>
<reference evidence="9" key="1">
    <citation type="submission" date="2025-08" db="UniProtKB">
        <authorList>
            <consortium name="RefSeq"/>
        </authorList>
    </citation>
    <scope>IDENTIFICATION</scope>
    <source>
        <tissue evidence="9">Whole sample</tissue>
    </source>
</reference>
<dbReference type="RefSeq" id="XP_022319954.1">
    <property type="nucleotide sequence ID" value="XM_022464246.1"/>
</dbReference>
<dbReference type="InterPro" id="IPR011011">
    <property type="entry name" value="Znf_FYVE_PHD"/>
</dbReference>
<evidence type="ECO:0000256" key="5">
    <source>
        <dbReference type="PROSITE-ProRule" id="PRU00146"/>
    </source>
</evidence>
<dbReference type="GO" id="GO:0008270">
    <property type="term" value="F:zinc ion binding"/>
    <property type="evidence" value="ECO:0007669"/>
    <property type="project" value="UniProtKB-KW"/>
</dbReference>
<feature type="domain" description="EF-hand" evidence="7">
    <location>
        <begin position="197"/>
        <end position="232"/>
    </location>
</feature>
<evidence type="ECO:0000256" key="1">
    <source>
        <dbReference type="ARBA" id="ARBA00022723"/>
    </source>
</evidence>
<dbReference type="InterPro" id="IPR011992">
    <property type="entry name" value="EF-hand-dom_pair"/>
</dbReference>
<dbReference type="CDD" id="cd15489">
    <property type="entry name" value="PHD_SF"/>
    <property type="match status" value="1"/>
</dbReference>
<dbReference type="SUPFAM" id="SSF57903">
    <property type="entry name" value="FYVE/PHD zinc finger"/>
    <property type="match status" value="1"/>
</dbReference>
<protein>
    <submittedName>
        <fullName evidence="9">PHD finger protein 24-like</fullName>
    </submittedName>
</protein>
<feature type="domain" description="PHD-type" evidence="6">
    <location>
        <begin position="88"/>
        <end position="150"/>
    </location>
</feature>
<keyword evidence="1" id="KW-0479">Metal-binding</keyword>
<keyword evidence="2 5" id="KW-0863">Zinc-finger</keyword>
<dbReference type="InterPro" id="IPR019787">
    <property type="entry name" value="Znf_PHD-finger"/>
</dbReference>
<dbReference type="InterPro" id="IPR018247">
    <property type="entry name" value="EF_Hand_1_Ca_BS"/>
</dbReference>
<keyword evidence="8" id="KW-1185">Reference proteome</keyword>
<proteinExistence type="predicted"/>
<dbReference type="Pfam" id="PF13202">
    <property type="entry name" value="EF-hand_5"/>
    <property type="match status" value="1"/>
</dbReference>
<dbReference type="PROSITE" id="PS50016">
    <property type="entry name" value="ZF_PHD_2"/>
    <property type="match status" value="1"/>
</dbReference>
<dbReference type="CDD" id="cd00051">
    <property type="entry name" value="EFh"/>
    <property type="match status" value="1"/>
</dbReference>
<evidence type="ECO:0000259" key="6">
    <source>
        <dbReference type="PROSITE" id="PS50016"/>
    </source>
</evidence>
<keyword evidence="4" id="KW-0106">Calcium</keyword>
<organism evidence="8 9">
    <name type="scientific">Crassostrea virginica</name>
    <name type="common">Eastern oyster</name>
    <dbReference type="NCBI Taxonomy" id="6565"/>
    <lineage>
        <taxon>Eukaryota</taxon>
        <taxon>Metazoa</taxon>
        <taxon>Spiralia</taxon>
        <taxon>Lophotrochozoa</taxon>
        <taxon>Mollusca</taxon>
        <taxon>Bivalvia</taxon>
        <taxon>Autobranchia</taxon>
        <taxon>Pteriomorphia</taxon>
        <taxon>Ostreida</taxon>
        <taxon>Ostreoidea</taxon>
        <taxon>Ostreidae</taxon>
        <taxon>Crassostrea</taxon>
    </lineage>
</organism>
<dbReference type="OrthoDB" id="9978298at2759"/>
<evidence type="ECO:0000313" key="8">
    <source>
        <dbReference type="Proteomes" id="UP000694844"/>
    </source>
</evidence>
<dbReference type="SUPFAM" id="SSF47473">
    <property type="entry name" value="EF-hand"/>
    <property type="match status" value="1"/>
</dbReference>
<dbReference type="PROSITE" id="PS00018">
    <property type="entry name" value="EF_HAND_1"/>
    <property type="match status" value="1"/>
</dbReference>
<dbReference type="AlphaFoldDB" id="A0A8B8CXI9"/>
<dbReference type="Proteomes" id="UP000694844">
    <property type="component" value="Chromosome 2"/>
</dbReference>
<feature type="domain" description="EF-hand" evidence="7">
    <location>
        <begin position="246"/>
        <end position="281"/>
    </location>
</feature>
<dbReference type="GeneID" id="111122445"/>
<gene>
    <name evidence="9" type="primary">LOC111122445</name>
</gene>
<dbReference type="GO" id="GO:0005509">
    <property type="term" value="F:calcium ion binding"/>
    <property type="evidence" value="ECO:0007669"/>
    <property type="project" value="InterPro"/>
</dbReference>
<name>A0A8B8CXI9_CRAVI</name>
<accession>A0A8B8CXI9</accession>
<dbReference type="KEGG" id="cvn:111122445"/>
<dbReference type="Gene3D" id="3.30.40.10">
    <property type="entry name" value="Zinc/RING finger domain, C3HC4 (zinc finger)"/>
    <property type="match status" value="1"/>
</dbReference>
<evidence type="ECO:0000313" key="9">
    <source>
        <dbReference type="RefSeq" id="XP_022319954.1"/>
    </source>
</evidence>
<dbReference type="Pfam" id="PF16744">
    <property type="entry name" value="zf-RING_15"/>
    <property type="match status" value="1"/>
</dbReference>